<gene>
    <name evidence="2" type="ORF">GSTENG00002529001</name>
</gene>
<evidence type="ECO:0000313" key="2">
    <source>
        <dbReference type="EMBL" id="CAF88880.1"/>
    </source>
</evidence>
<sequence length="54" mass="5803">GSVFRRHRSVQQHQLPRADPAAGVHLQGGHPAYQPDSRGPQAPQGPPQGRTTSK</sequence>
<reference evidence="2" key="1">
    <citation type="journal article" date="2004" name="Nature">
        <title>Genome duplication in the teleost fish Tetraodon nigroviridis reveals the early vertebrate proto-karyotype.</title>
        <authorList>
            <person name="Jaillon O."/>
            <person name="Aury J.-M."/>
            <person name="Brunet F."/>
            <person name="Petit J.-L."/>
            <person name="Stange-Thomann N."/>
            <person name="Mauceli E."/>
            <person name="Bouneau L."/>
            <person name="Fischer C."/>
            <person name="Ozouf-Costaz C."/>
            <person name="Bernot A."/>
            <person name="Nicaud S."/>
            <person name="Jaffe D."/>
            <person name="Fisher S."/>
            <person name="Lutfalla G."/>
            <person name="Dossat C."/>
            <person name="Segurens B."/>
            <person name="Dasilva C."/>
            <person name="Salanoubat M."/>
            <person name="Levy M."/>
            <person name="Boudet N."/>
            <person name="Castellano S."/>
            <person name="Anthouard V."/>
            <person name="Jubin C."/>
            <person name="Castelli V."/>
            <person name="Katinka M."/>
            <person name="Vacherie B."/>
            <person name="Biemont C."/>
            <person name="Skalli Z."/>
            <person name="Cattolico L."/>
            <person name="Poulain J."/>
            <person name="De Berardinis V."/>
            <person name="Cruaud C."/>
            <person name="Duprat S."/>
            <person name="Brottier P."/>
            <person name="Coutanceau J.-P."/>
            <person name="Gouzy J."/>
            <person name="Parra G."/>
            <person name="Lardier G."/>
            <person name="Chapple C."/>
            <person name="McKernan K.J."/>
            <person name="McEwan P."/>
            <person name="Bosak S."/>
            <person name="Kellis M."/>
            <person name="Volff J.-N."/>
            <person name="Guigo R."/>
            <person name="Zody M.C."/>
            <person name="Mesirov J."/>
            <person name="Lindblad-Toh K."/>
            <person name="Birren B."/>
            <person name="Nusbaum C."/>
            <person name="Kahn D."/>
            <person name="Robinson-Rechavi M."/>
            <person name="Laudet V."/>
            <person name="Schachter V."/>
            <person name="Quetier F."/>
            <person name="Saurin W."/>
            <person name="Scarpelli C."/>
            <person name="Wincker P."/>
            <person name="Lander E.S."/>
            <person name="Weissenbach J."/>
            <person name="Roest Crollius H."/>
        </authorList>
    </citation>
    <scope>NUCLEOTIDE SEQUENCE [LARGE SCALE GENOMIC DNA]</scope>
</reference>
<proteinExistence type="predicted"/>
<accession>Q4TE02</accession>
<evidence type="ECO:0000256" key="1">
    <source>
        <dbReference type="SAM" id="MobiDB-lite"/>
    </source>
</evidence>
<name>Q4TE02_TETNG</name>
<comment type="caution">
    <text evidence="2">The sequence shown here is derived from an EMBL/GenBank/DDBJ whole genome shotgun (WGS) entry which is preliminary data.</text>
</comment>
<protein>
    <submittedName>
        <fullName evidence="2">(spotted green pufferfish) hypothetical protein</fullName>
    </submittedName>
</protein>
<organism evidence="2">
    <name type="scientific">Tetraodon nigroviridis</name>
    <name type="common">Spotted green pufferfish</name>
    <name type="synonym">Chelonodon nigroviridis</name>
    <dbReference type="NCBI Taxonomy" id="99883"/>
    <lineage>
        <taxon>Eukaryota</taxon>
        <taxon>Metazoa</taxon>
        <taxon>Chordata</taxon>
        <taxon>Craniata</taxon>
        <taxon>Vertebrata</taxon>
        <taxon>Euteleostomi</taxon>
        <taxon>Actinopterygii</taxon>
        <taxon>Neopterygii</taxon>
        <taxon>Teleostei</taxon>
        <taxon>Neoteleostei</taxon>
        <taxon>Acanthomorphata</taxon>
        <taxon>Eupercaria</taxon>
        <taxon>Tetraodontiformes</taxon>
        <taxon>Tetradontoidea</taxon>
        <taxon>Tetraodontidae</taxon>
        <taxon>Tetraodon</taxon>
    </lineage>
</organism>
<dbReference type="KEGG" id="tng:GSTEN00002529G001"/>
<dbReference type="EMBL" id="CAAE01005909">
    <property type="protein sequence ID" value="CAF88880.1"/>
    <property type="molecule type" value="Genomic_DNA"/>
</dbReference>
<feature type="compositionally biased region" description="Basic residues" evidence="1">
    <location>
        <begin position="1"/>
        <end position="10"/>
    </location>
</feature>
<feature type="region of interest" description="Disordered" evidence="1">
    <location>
        <begin position="1"/>
        <end position="54"/>
    </location>
</feature>
<reference evidence="2" key="2">
    <citation type="submission" date="2004-02" db="EMBL/GenBank/DDBJ databases">
        <authorList>
            <consortium name="Genoscope"/>
            <consortium name="Whitehead Institute Centre for Genome Research"/>
        </authorList>
    </citation>
    <scope>NUCLEOTIDE SEQUENCE</scope>
</reference>
<feature type="non-terminal residue" evidence="2">
    <location>
        <position position="1"/>
    </location>
</feature>
<dbReference type="AlphaFoldDB" id="Q4TE02"/>